<dbReference type="InterPro" id="IPR027417">
    <property type="entry name" value="P-loop_NTPase"/>
</dbReference>
<keyword evidence="2" id="KW-0547">Nucleotide-binding</keyword>
<dbReference type="PANTHER" id="PTHR32046:SF11">
    <property type="entry name" value="IMMUNE-ASSOCIATED NUCLEOTIDE-BINDING PROTEIN 10-LIKE"/>
    <property type="match status" value="1"/>
</dbReference>
<dbReference type="PANTHER" id="PTHR32046">
    <property type="entry name" value="G DOMAIN-CONTAINING PROTEIN"/>
    <property type="match status" value="1"/>
</dbReference>
<dbReference type="Gene3D" id="3.40.50.300">
    <property type="entry name" value="P-loop containing nucleotide triphosphate hydrolases"/>
    <property type="match status" value="1"/>
</dbReference>
<protein>
    <submittedName>
        <fullName evidence="4">PHLOEM PROTEIN 2-LIKE A3</fullName>
    </submittedName>
</protein>
<dbReference type="InterPro" id="IPR006703">
    <property type="entry name" value="G_AIG1"/>
</dbReference>
<accession>A0A498P0H5</accession>
<comment type="caution">
    <text evidence="4">The sequence shown here is derived from an EMBL/GenBank/DDBJ whole genome shotgun (WGS) entry which is preliminary data.</text>
</comment>
<dbReference type="GO" id="GO:0005525">
    <property type="term" value="F:GTP binding"/>
    <property type="evidence" value="ECO:0007669"/>
    <property type="project" value="InterPro"/>
</dbReference>
<dbReference type="Pfam" id="PF04548">
    <property type="entry name" value="AIG1"/>
    <property type="match status" value="1"/>
</dbReference>
<keyword evidence="5" id="KW-1185">Reference proteome</keyword>
<sequence length="311" mass="35374">MASLGQKMCNIDEIINQSRVIGSGTPVQYHLKLRADHPDEYRKYRKLTFGERNKDKPHKTFVMVGETGAGKTTLINTMINYILGVQRKNKVWFEITDDQSDQSAAYSQTSIITVYGFYLRESLINLTIIDTPGYGDTRSIEIDKEIAMSLSSLINSGEEVHEIHAVCLVIKATQNRLSERQIYIFDAVQSLFGRDVAENIVLLFTHSSGTHPKDALTAVKEAEIKCAVNDKNQPVYFLFDNCQAHASDEKYDEQYPEEHEQALEQSWNRSDRGVAIFFKFIDNVKSKSLKMCCRNKSSGKQTSAIYNYVLK</sequence>
<dbReference type="Proteomes" id="UP000290572">
    <property type="component" value="Unassembled WGS sequence"/>
</dbReference>
<organism evidence="4 5">
    <name type="scientific">Labeo rohita</name>
    <name type="common">Indian major carp</name>
    <name type="synonym">Cyprinus rohita</name>
    <dbReference type="NCBI Taxonomy" id="84645"/>
    <lineage>
        <taxon>Eukaryota</taxon>
        <taxon>Metazoa</taxon>
        <taxon>Chordata</taxon>
        <taxon>Craniata</taxon>
        <taxon>Vertebrata</taxon>
        <taxon>Euteleostomi</taxon>
        <taxon>Actinopterygii</taxon>
        <taxon>Neopterygii</taxon>
        <taxon>Teleostei</taxon>
        <taxon>Ostariophysi</taxon>
        <taxon>Cypriniformes</taxon>
        <taxon>Cyprinidae</taxon>
        <taxon>Labeoninae</taxon>
        <taxon>Labeonini</taxon>
        <taxon>Labeo</taxon>
    </lineage>
</organism>
<reference evidence="4 5" key="1">
    <citation type="submission" date="2018-03" db="EMBL/GenBank/DDBJ databases">
        <title>Draft genome sequence of Rohu Carp (Labeo rohita).</title>
        <authorList>
            <person name="Das P."/>
            <person name="Kushwaha B."/>
            <person name="Joshi C.G."/>
            <person name="Kumar D."/>
            <person name="Nagpure N.S."/>
            <person name="Sahoo L."/>
            <person name="Das S.P."/>
            <person name="Bit A."/>
            <person name="Patnaik S."/>
            <person name="Meher P.K."/>
            <person name="Jayasankar P."/>
            <person name="Koringa P.G."/>
            <person name="Patel N.V."/>
            <person name="Hinsu A.T."/>
            <person name="Kumar R."/>
            <person name="Pandey M."/>
            <person name="Agarwal S."/>
            <person name="Srivastava S."/>
            <person name="Singh M."/>
            <person name="Iquebal M.A."/>
            <person name="Jaiswal S."/>
            <person name="Angadi U.B."/>
            <person name="Kumar N."/>
            <person name="Raza M."/>
            <person name="Shah T.M."/>
            <person name="Rai A."/>
            <person name="Jena J.K."/>
        </authorList>
    </citation>
    <scope>NUCLEOTIDE SEQUENCE [LARGE SCALE GENOMIC DNA]</scope>
    <source>
        <strain evidence="4">DASCIFA01</strain>
        <tissue evidence="4">Testis</tissue>
    </source>
</reference>
<dbReference type="SUPFAM" id="SSF52540">
    <property type="entry name" value="P-loop containing nucleoside triphosphate hydrolases"/>
    <property type="match status" value="1"/>
</dbReference>
<dbReference type="STRING" id="84645.A0A498P0H5"/>
<evidence type="ECO:0000313" key="5">
    <source>
        <dbReference type="Proteomes" id="UP000290572"/>
    </source>
</evidence>
<name>A0A498P0H5_LABRO</name>
<evidence type="ECO:0000256" key="2">
    <source>
        <dbReference type="ARBA" id="ARBA00022741"/>
    </source>
</evidence>
<dbReference type="EMBL" id="QBIY01006410">
    <property type="protein sequence ID" value="RXN37064.1"/>
    <property type="molecule type" value="Genomic_DNA"/>
</dbReference>
<gene>
    <name evidence="4" type="ORF">ROHU_002388</name>
</gene>
<evidence type="ECO:0000259" key="3">
    <source>
        <dbReference type="Pfam" id="PF04548"/>
    </source>
</evidence>
<proteinExistence type="inferred from homology"/>
<evidence type="ECO:0000313" key="4">
    <source>
        <dbReference type="EMBL" id="RXN37064.1"/>
    </source>
</evidence>
<feature type="domain" description="AIG1-type G" evidence="3">
    <location>
        <begin position="60"/>
        <end position="244"/>
    </location>
</feature>
<dbReference type="AlphaFoldDB" id="A0A498P0H5"/>
<comment type="similarity">
    <text evidence="1">Belongs to the TRAFAC class TrmE-Era-EngA-EngB-Septin-like GTPase superfamily. AIG1/Toc34/Toc159-like paraseptin GTPase family. IAN subfamily.</text>
</comment>
<evidence type="ECO:0000256" key="1">
    <source>
        <dbReference type="ARBA" id="ARBA00008535"/>
    </source>
</evidence>